<feature type="transmembrane region" description="Helical" evidence="8">
    <location>
        <begin position="274"/>
        <end position="294"/>
    </location>
</feature>
<feature type="transmembrane region" description="Helical" evidence="8">
    <location>
        <begin position="95"/>
        <end position="113"/>
    </location>
</feature>
<feature type="transmembrane region" description="Helical" evidence="8">
    <location>
        <begin position="300"/>
        <end position="317"/>
    </location>
</feature>
<evidence type="ECO:0000256" key="4">
    <source>
        <dbReference type="ARBA" id="ARBA00022679"/>
    </source>
</evidence>
<dbReference type="EMBL" id="LCFD01000002">
    <property type="protein sequence ID" value="KKS87495.1"/>
    <property type="molecule type" value="Genomic_DNA"/>
</dbReference>
<evidence type="ECO:0000256" key="5">
    <source>
        <dbReference type="ARBA" id="ARBA00022692"/>
    </source>
</evidence>
<feature type="transmembrane region" description="Helical" evidence="8">
    <location>
        <begin position="175"/>
        <end position="193"/>
    </location>
</feature>
<name>A0A0G1CP06_9BACT</name>
<feature type="transmembrane region" description="Helical" evidence="8">
    <location>
        <begin position="142"/>
        <end position="169"/>
    </location>
</feature>
<feature type="domain" description="Glycosyltransferase RgtA/B/C/D-like" evidence="9">
    <location>
        <begin position="49"/>
        <end position="191"/>
    </location>
</feature>
<protein>
    <recommendedName>
        <fullName evidence="9">Glycosyltransferase RgtA/B/C/D-like domain-containing protein</fullName>
    </recommendedName>
</protein>
<evidence type="ECO:0000256" key="3">
    <source>
        <dbReference type="ARBA" id="ARBA00022676"/>
    </source>
</evidence>
<keyword evidence="4" id="KW-0808">Transferase</keyword>
<evidence type="ECO:0000256" key="8">
    <source>
        <dbReference type="SAM" id="Phobius"/>
    </source>
</evidence>
<gene>
    <name evidence="10" type="ORF">UV61_C0002G0216</name>
</gene>
<evidence type="ECO:0000313" key="10">
    <source>
        <dbReference type="EMBL" id="KKS87495.1"/>
    </source>
</evidence>
<dbReference type="AlphaFoldDB" id="A0A0G1CP06"/>
<comment type="subcellular location">
    <subcellularLocation>
        <location evidence="1">Cell membrane</location>
        <topology evidence="1">Multi-pass membrane protein</topology>
    </subcellularLocation>
</comment>
<evidence type="ECO:0000256" key="6">
    <source>
        <dbReference type="ARBA" id="ARBA00022989"/>
    </source>
</evidence>
<keyword evidence="5 8" id="KW-0812">Transmembrane</keyword>
<organism evidence="10 11">
    <name type="scientific">Candidatus Gottesmanbacteria bacterium GW2011_GWB1_43_11</name>
    <dbReference type="NCBI Taxonomy" id="1618446"/>
    <lineage>
        <taxon>Bacteria</taxon>
        <taxon>Candidatus Gottesmaniibacteriota</taxon>
    </lineage>
</organism>
<evidence type="ECO:0000256" key="7">
    <source>
        <dbReference type="ARBA" id="ARBA00023136"/>
    </source>
</evidence>
<keyword evidence="3" id="KW-0328">Glycosyltransferase</keyword>
<accession>A0A0G1CP06</accession>
<feature type="transmembrane region" description="Helical" evidence="8">
    <location>
        <begin position="324"/>
        <end position="340"/>
    </location>
</feature>
<evidence type="ECO:0000313" key="11">
    <source>
        <dbReference type="Proteomes" id="UP000034050"/>
    </source>
</evidence>
<reference evidence="10 11" key="1">
    <citation type="journal article" date="2015" name="Nature">
        <title>rRNA introns, odd ribosomes, and small enigmatic genomes across a large radiation of phyla.</title>
        <authorList>
            <person name="Brown C.T."/>
            <person name="Hug L.A."/>
            <person name="Thomas B.C."/>
            <person name="Sharon I."/>
            <person name="Castelle C.J."/>
            <person name="Singh A."/>
            <person name="Wilkins M.J."/>
            <person name="Williams K.H."/>
            <person name="Banfield J.F."/>
        </authorList>
    </citation>
    <scope>NUCLEOTIDE SEQUENCE [LARGE SCALE GENOMIC DNA]</scope>
</reference>
<dbReference type="GO" id="GO:0016763">
    <property type="term" value="F:pentosyltransferase activity"/>
    <property type="evidence" value="ECO:0007669"/>
    <property type="project" value="TreeGrafter"/>
</dbReference>
<dbReference type="PANTHER" id="PTHR33908:SF11">
    <property type="entry name" value="MEMBRANE PROTEIN"/>
    <property type="match status" value="1"/>
</dbReference>
<feature type="transmembrane region" description="Helical" evidence="8">
    <location>
        <begin position="67"/>
        <end position="88"/>
    </location>
</feature>
<proteinExistence type="predicted"/>
<dbReference type="STRING" id="1618446.UV61_C0002G0216"/>
<dbReference type="Proteomes" id="UP000034050">
    <property type="component" value="Unassembled WGS sequence"/>
</dbReference>
<evidence type="ECO:0000256" key="1">
    <source>
        <dbReference type="ARBA" id="ARBA00004651"/>
    </source>
</evidence>
<evidence type="ECO:0000256" key="2">
    <source>
        <dbReference type="ARBA" id="ARBA00022475"/>
    </source>
</evidence>
<dbReference type="PANTHER" id="PTHR33908">
    <property type="entry name" value="MANNOSYLTRANSFERASE YKCB-RELATED"/>
    <property type="match status" value="1"/>
</dbReference>
<keyword evidence="6 8" id="KW-1133">Transmembrane helix</keyword>
<dbReference type="InterPro" id="IPR050297">
    <property type="entry name" value="LipidA_mod_glycosyltrf_83"/>
</dbReference>
<dbReference type="GO" id="GO:0005886">
    <property type="term" value="C:plasma membrane"/>
    <property type="evidence" value="ECO:0007669"/>
    <property type="project" value="UniProtKB-SubCell"/>
</dbReference>
<keyword evidence="7 8" id="KW-0472">Membrane</keyword>
<comment type="caution">
    <text evidence="10">The sequence shown here is derived from an EMBL/GenBank/DDBJ whole genome shotgun (WGS) entry which is preliminary data.</text>
</comment>
<dbReference type="Pfam" id="PF13231">
    <property type="entry name" value="PMT_2"/>
    <property type="match status" value="1"/>
</dbReference>
<dbReference type="InterPro" id="IPR038731">
    <property type="entry name" value="RgtA/B/C-like"/>
</dbReference>
<dbReference type="GO" id="GO:0009103">
    <property type="term" value="P:lipopolysaccharide biosynthetic process"/>
    <property type="evidence" value="ECO:0007669"/>
    <property type="project" value="UniProtKB-ARBA"/>
</dbReference>
<sequence length="465" mass="53769">MLIFLILVLSLGLRLTGLNQSFWLDEAAQLIESTRPLSEQFKIAGDFQPPLFHVLLHFWLWFGKSEIWVRLLPLVLGLISIYLLYLIAQKLVNQRVALISSLLLAISPFHIWYSQEVRPYMLAVVLGSAATYFLLKRNWVKYTVAAILLIYSMYLTPFLVLTHGVYVWIWQREQFKRWLISLLVISLSFIPWIPSFWQQLGIGSSLRFTLPGWSEAVSTPIYKSLPLIFAKFTLGRITFANKWFYGGLVSGLFIFFGILFAGGYKKFKSEISQVGLLGVLPILLAFGAAFFLPILAPQRVLFSLPFFYVLWSIGLVSRPRLKQVGLTILIGVSLYSWYLYHSRPEFQREQWRQAVSYVENNRTAKSKVIFVFPDAFAPWQWYSHGLVENIAVAPTFTVKETELSQFTSSLVTSDRLFYFHYLTDLTDPSHRSENYLVNLGFFETQKIDFPGVGFISIYEKIMAWR</sequence>
<keyword evidence="2" id="KW-1003">Cell membrane</keyword>
<feature type="transmembrane region" description="Helical" evidence="8">
    <location>
        <begin position="243"/>
        <end position="262"/>
    </location>
</feature>
<evidence type="ECO:0000259" key="9">
    <source>
        <dbReference type="Pfam" id="PF13231"/>
    </source>
</evidence>